<evidence type="ECO:0000313" key="11">
    <source>
        <dbReference type="Proteomes" id="UP000294933"/>
    </source>
</evidence>
<evidence type="ECO:0000313" key="10">
    <source>
        <dbReference type="EMBL" id="TDL22782.1"/>
    </source>
</evidence>
<feature type="domain" description="Nuclear condensin complex subunit 3 C-terminal" evidence="9">
    <location>
        <begin position="554"/>
        <end position="814"/>
    </location>
</feature>
<keyword evidence="3" id="KW-0158">Chromosome</keyword>
<reference evidence="10 11" key="1">
    <citation type="submission" date="2018-06" db="EMBL/GenBank/DDBJ databases">
        <title>A transcriptomic atlas of mushroom development highlights an independent origin of complex multicellularity.</title>
        <authorList>
            <consortium name="DOE Joint Genome Institute"/>
            <person name="Krizsan K."/>
            <person name="Almasi E."/>
            <person name="Merenyi Z."/>
            <person name="Sahu N."/>
            <person name="Viragh M."/>
            <person name="Koszo T."/>
            <person name="Mondo S."/>
            <person name="Kiss B."/>
            <person name="Balint B."/>
            <person name="Kues U."/>
            <person name="Barry K."/>
            <person name="Hegedus J.C."/>
            <person name="Henrissat B."/>
            <person name="Johnson J."/>
            <person name="Lipzen A."/>
            <person name="Ohm R."/>
            <person name="Nagy I."/>
            <person name="Pangilinan J."/>
            <person name="Yan J."/>
            <person name="Xiong Y."/>
            <person name="Grigoriev I.V."/>
            <person name="Hibbett D.S."/>
            <person name="Nagy L.G."/>
        </authorList>
    </citation>
    <scope>NUCLEOTIDE SEQUENCE [LARGE SCALE GENOMIC DNA]</scope>
    <source>
        <strain evidence="10 11">SZMC22713</strain>
    </source>
</reference>
<dbReference type="OrthoDB" id="27187at2759"/>
<dbReference type="GO" id="GO:0007076">
    <property type="term" value="P:mitotic chromosome condensation"/>
    <property type="evidence" value="ECO:0007669"/>
    <property type="project" value="InterPro"/>
</dbReference>
<evidence type="ECO:0000256" key="1">
    <source>
        <dbReference type="ARBA" id="ARBA00004286"/>
    </source>
</evidence>
<gene>
    <name evidence="10" type="ORF">BD410DRAFT_722164</name>
</gene>
<dbReference type="VEuPathDB" id="FungiDB:BD410DRAFT_722164"/>
<dbReference type="GO" id="GO:0000796">
    <property type="term" value="C:condensin complex"/>
    <property type="evidence" value="ECO:0007669"/>
    <property type="project" value="InterPro"/>
</dbReference>
<dbReference type="Proteomes" id="UP000294933">
    <property type="component" value="Unassembled WGS sequence"/>
</dbReference>
<keyword evidence="11" id="KW-1185">Reference proteome</keyword>
<dbReference type="PANTHER" id="PTHR14418">
    <property type="entry name" value="CONDENSIN COMPLEX SUBUNIT 3-RELATED"/>
    <property type="match status" value="1"/>
</dbReference>
<evidence type="ECO:0000256" key="3">
    <source>
        <dbReference type="ARBA" id="ARBA00022454"/>
    </source>
</evidence>
<evidence type="ECO:0000256" key="7">
    <source>
        <dbReference type="ARBA" id="ARBA00023306"/>
    </source>
</evidence>
<proteinExistence type="inferred from homology"/>
<dbReference type="EMBL" id="ML170173">
    <property type="protein sequence ID" value="TDL22782.1"/>
    <property type="molecule type" value="Genomic_DNA"/>
</dbReference>
<dbReference type="AlphaFoldDB" id="A0A4Y7Q6L5"/>
<dbReference type="Gene3D" id="1.25.10.10">
    <property type="entry name" value="Leucine-rich Repeat Variant"/>
    <property type="match status" value="1"/>
</dbReference>
<protein>
    <recommendedName>
        <fullName evidence="9">Nuclear condensin complex subunit 3 C-terminal domain-containing protein</fullName>
    </recommendedName>
</protein>
<evidence type="ECO:0000256" key="6">
    <source>
        <dbReference type="ARBA" id="ARBA00023067"/>
    </source>
</evidence>
<dbReference type="GO" id="GO:0000793">
    <property type="term" value="C:condensed chromosome"/>
    <property type="evidence" value="ECO:0007669"/>
    <property type="project" value="TreeGrafter"/>
</dbReference>
<feature type="region of interest" description="Disordered" evidence="8">
    <location>
        <begin position="505"/>
        <end position="539"/>
    </location>
</feature>
<dbReference type="InterPro" id="IPR011989">
    <property type="entry name" value="ARM-like"/>
</dbReference>
<evidence type="ECO:0000256" key="4">
    <source>
        <dbReference type="ARBA" id="ARBA00022618"/>
    </source>
</evidence>
<dbReference type="InterPro" id="IPR016024">
    <property type="entry name" value="ARM-type_fold"/>
</dbReference>
<organism evidence="10 11">
    <name type="scientific">Rickenella mellea</name>
    <dbReference type="NCBI Taxonomy" id="50990"/>
    <lineage>
        <taxon>Eukaryota</taxon>
        <taxon>Fungi</taxon>
        <taxon>Dikarya</taxon>
        <taxon>Basidiomycota</taxon>
        <taxon>Agaricomycotina</taxon>
        <taxon>Agaricomycetes</taxon>
        <taxon>Hymenochaetales</taxon>
        <taxon>Rickenellaceae</taxon>
        <taxon>Rickenella</taxon>
    </lineage>
</organism>
<keyword evidence="4" id="KW-0132">Cell division</keyword>
<dbReference type="Pfam" id="PF12719">
    <property type="entry name" value="Cnd3"/>
    <property type="match status" value="1"/>
</dbReference>
<dbReference type="InterPro" id="IPR025977">
    <property type="entry name" value="Cnd3_C"/>
</dbReference>
<feature type="compositionally biased region" description="Polar residues" evidence="8">
    <location>
        <begin position="513"/>
        <end position="525"/>
    </location>
</feature>
<sequence length="828" mass="92311">MAPRANFNLETLRDAIPNIFDQVQSSTATHKKNCVTLFKLHGAAAAIVDTTQQGKKQAELKLTGEKEFTDTVMDMINRVLVVKKGVPSADRITKFVGSYAKFLNDKGIPSVANSEDETVISRFITRLLKHLMKGFTAKNKNVRFRVVSLTAEIVSYLGELDEDLYKTLRSGLLDRLQDKESLVRTHAVVTLCKLAMSDDPEDLDEDEQPILVCLLDSLCCDPAPEARRASLIHIPLVPQILPALLTRTRDVDPVTRKLVYTSLLPRLDHPKQLTITQREFIVCHGLGDREEAVRVAAAKVLKGWLDLYEGDIVEFLSIFDALNGEVAVDAVKSIFVSAPEVLDDIEFDDAFWTNLKPETAMLARVFVEHCFSKKDEARLESSLPVVTALAFHVQSKYNSLLELLQEADEAGVLETEDDEESEARDEQIANIEFVIGELLKLAVHLDFGDEIGRRKMFTITREMIAHAALPDSLIKPCLGVLEVLSANERDLIRLVVEVVNELRDTEDADPEGNDNQTAEGSQAESPTRRQKAHTKDLDNMTPAERIQADVVNLRCLNLCIGVLEKVNGSFDENSTLEGILADLVIPSVKRKELVLREKGLVCLGLCCLIARNMALNSFQLFLSQIKSAPEGLKIQVLRVVFDVLMTYEKDFLGRPDEIGDRVIGFLMQVLETEESHAVQALLCLGLSKLMLFGLVTDNRVLTGLVLAYVSPVTADNHQLRQCLAYFLPAYCYSSSTNQKRMQSVFTTAFDLVNQVYESLEDDQSMVTPLHFGQLFVDWTNPENLAHLPGGSDQDSDVHVALAVDILQGLYESDCPRKSRSTPYIFAGY</sequence>
<dbReference type="STRING" id="50990.A0A4Y7Q6L5"/>
<keyword evidence="6" id="KW-0226">DNA condensation</keyword>
<evidence type="ECO:0000256" key="5">
    <source>
        <dbReference type="ARBA" id="ARBA00022776"/>
    </source>
</evidence>
<evidence type="ECO:0000256" key="8">
    <source>
        <dbReference type="SAM" id="MobiDB-lite"/>
    </source>
</evidence>
<evidence type="ECO:0000259" key="9">
    <source>
        <dbReference type="Pfam" id="PF12719"/>
    </source>
</evidence>
<comment type="subcellular location">
    <subcellularLocation>
        <location evidence="1">Chromosome</location>
    </subcellularLocation>
</comment>
<keyword evidence="7" id="KW-0131">Cell cycle</keyword>
<comment type="similarity">
    <text evidence="2">Belongs to the CND3 (condensin subunit 3) family.</text>
</comment>
<dbReference type="PANTHER" id="PTHR14418:SF5">
    <property type="entry name" value="CONDENSIN COMPLEX SUBUNIT 3"/>
    <property type="match status" value="1"/>
</dbReference>
<keyword evidence="5" id="KW-0498">Mitosis</keyword>
<accession>A0A4Y7Q6L5</accession>
<dbReference type="InterPro" id="IPR027165">
    <property type="entry name" value="CND3"/>
</dbReference>
<evidence type="ECO:0000256" key="2">
    <source>
        <dbReference type="ARBA" id="ARBA00006533"/>
    </source>
</evidence>
<dbReference type="SUPFAM" id="SSF48371">
    <property type="entry name" value="ARM repeat"/>
    <property type="match status" value="1"/>
</dbReference>
<name>A0A4Y7Q6L5_9AGAM</name>
<dbReference type="GO" id="GO:0051301">
    <property type="term" value="P:cell division"/>
    <property type="evidence" value="ECO:0007669"/>
    <property type="project" value="UniProtKB-KW"/>
</dbReference>